<gene>
    <name evidence="3" type="ORF">J2S02_004339</name>
</gene>
<dbReference type="Pfam" id="PF00534">
    <property type="entry name" value="Glycos_transf_1"/>
    <property type="match status" value="1"/>
</dbReference>
<dbReference type="InterPro" id="IPR001296">
    <property type="entry name" value="Glyco_trans_1"/>
</dbReference>
<feature type="domain" description="Glycosyl transferase family 1" evidence="2">
    <location>
        <begin position="196"/>
        <end position="305"/>
    </location>
</feature>
<sequence>MKIIHGPTEIAGQIGILTKYLRENGYNVGGYNWFHTYLNYNSNIINTDLYEITKVLPTYIDNFDLFHFHNGETFMQGFADLPQIKQKGKKMIMHHWGNDVRTESLTKQLNPYPLPPSYFSDEEIRERLLEISEYIDTAIVQDYEVLPYVQDYYKNVHVLPLAFDLSNTQPSYPNINNDNPLLIHAPTNREFKGSAFVEQAIDKLKSNRTFTFKMIEKMSHSEALEVYKQSDIIVDQLLCGTYGMLSVEAMALGKVVVGFIRDDVREQLPIDLPIVIATPENLHKVLDELITNPKLRHEIGKKGRKFVEEYHSVEKVGQNLINIYQNL</sequence>
<dbReference type="EMBL" id="JAUSTZ010000013">
    <property type="protein sequence ID" value="MDQ0227975.1"/>
    <property type="molecule type" value="Genomic_DNA"/>
</dbReference>
<keyword evidence="4" id="KW-1185">Reference proteome</keyword>
<reference evidence="3 4" key="1">
    <citation type="submission" date="2023-07" db="EMBL/GenBank/DDBJ databases">
        <title>Genomic Encyclopedia of Type Strains, Phase IV (KMG-IV): sequencing the most valuable type-strain genomes for metagenomic binning, comparative biology and taxonomic classification.</title>
        <authorList>
            <person name="Goeker M."/>
        </authorList>
    </citation>
    <scope>NUCLEOTIDE SEQUENCE [LARGE SCALE GENOMIC DNA]</scope>
    <source>
        <strain evidence="3 4">DSM 17723</strain>
    </source>
</reference>
<protein>
    <submittedName>
        <fullName evidence="3">Glycosyltransferase involved in cell wall biosynthesis</fullName>
    </submittedName>
</protein>
<organism evidence="3 4">
    <name type="scientific">Metabacillus niabensis</name>
    <dbReference type="NCBI Taxonomy" id="324854"/>
    <lineage>
        <taxon>Bacteria</taxon>
        <taxon>Bacillati</taxon>
        <taxon>Bacillota</taxon>
        <taxon>Bacilli</taxon>
        <taxon>Bacillales</taxon>
        <taxon>Bacillaceae</taxon>
        <taxon>Metabacillus</taxon>
    </lineage>
</organism>
<comment type="caution">
    <text evidence="3">The sequence shown here is derived from an EMBL/GenBank/DDBJ whole genome shotgun (WGS) entry which is preliminary data.</text>
</comment>
<evidence type="ECO:0000259" key="2">
    <source>
        <dbReference type="Pfam" id="PF00534"/>
    </source>
</evidence>
<name>A0ABT9Z9N7_9BACI</name>
<dbReference type="Gene3D" id="3.40.50.2000">
    <property type="entry name" value="Glycogen Phosphorylase B"/>
    <property type="match status" value="1"/>
</dbReference>
<keyword evidence="1" id="KW-0808">Transferase</keyword>
<dbReference type="PANTHER" id="PTHR46401:SF2">
    <property type="entry name" value="GLYCOSYLTRANSFERASE WBBK-RELATED"/>
    <property type="match status" value="1"/>
</dbReference>
<dbReference type="Proteomes" id="UP001232245">
    <property type="component" value="Unassembled WGS sequence"/>
</dbReference>
<dbReference type="PANTHER" id="PTHR46401">
    <property type="entry name" value="GLYCOSYLTRANSFERASE WBBK-RELATED"/>
    <property type="match status" value="1"/>
</dbReference>
<evidence type="ECO:0000313" key="3">
    <source>
        <dbReference type="EMBL" id="MDQ0227975.1"/>
    </source>
</evidence>
<evidence type="ECO:0000256" key="1">
    <source>
        <dbReference type="ARBA" id="ARBA00022679"/>
    </source>
</evidence>
<dbReference type="RefSeq" id="WP_307190848.1">
    <property type="nucleotide sequence ID" value="NZ_JAUSTZ010000013.1"/>
</dbReference>
<accession>A0ABT9Z9N7</accession>
<evidence type="ECO:0000313" key="4">
    <source>
        <dbReference type="Proteomes" id="UP001232245"/>
    </source>
</evidence>
<dbReference type="SUPFAM" id="SSF53756">
    <property type="entry name" value="UDP-Glycosyltransferase/glycogen phosphorylase"/>
    <property type="match status" value="1"/>
</dbReference>
<proteinExistence type="predicted"/>